<dbReference type="RefSeq" id="XP_026685098.1">
    <property type="nucleotide sequence ID" value="XM_026829297.1"/>
</dbReference>
<evidence type="ECO:0000313" key="4">
    <source>
        <dbReference type="RefSeq" id="XP_026685098.1"/>
    </source>
</evidence>
<gene>
    <name evidence="4" type="primary">LOC113470667</name>
</gene>
<dbReference type="KEGG" id="dci:113470667"/>
<dbReference type="GeneID" id="113470667"/>
<accession>A0A3Q0JDR5</accession>
<reference evidence="4" key="1">
    <citation type="submission" date="2025-08" db="UniProtKB">
        <authorList>
            <consortium name="RefSeq"/>
        </authorList>
    </citation>
    <scope>IDENTIFICATION</scope>
</reference>
<feature type="compositionally biased region" description="Basic and acidic residues" evidence="1">
    <location>
        <begin position="241"/>
        <end position="250"/>
    </location>
</feature>
<feature type="compositionally biased region" description="Polar residues" evidence="1">
    <location>
        <begin position="374"/>
        <end position="401"/>
    </location>
</feature>
<dbReference type="STRING" id="121845.A0A3Q0JDR5"/>
<proteinExistence type="predicted"/>
<evidence type="ECO:0000259" key="2">
    <source>
        <dbReference type="Pfam" id="PF08385"/>
    </source>
</evidence>
<dbReference type="Proteomes" id="UP000079169">
    <property type="component" value="Unplaced"/>
</dbReference>
<evidence type="ECO:0000313" key="3">
    <source>
        <dbReference type="Proteomes" id="UP000079169"/>
    </source>
</evidence>
<sequence>MCLESKEEAFAEYRTVVKQLETFEQVTYHDWLHKVFPIIETNLNSSIFKIVPLKSLKDGKGHIVRPLLGDREMVEDVIMDEEEKEEYEEPGIQEGVRGSIEDTYIPIKFLTRLKRKHAARLRGPAREEVKVTEAALAAAGLAERRLTFQVNFDYAAMFDITYEGEAFKRMGFDLPESVKDLLDKKLELRVNLPQLESIVDKYRTLMMNLDPDMYLILKRQVFKLETCILPGTSKSDSILETDSHRSENKTAQDPTLSGHHNNQVFPIIETNLNSSIFKIVPLKSLKDGKDHIARPLLGDRENLVLTAGVFPIIETNLNSSIFKIVPLKSLKDGKDHIARPLLGDREMVEDVNMDEEEKEEYEEQGVQGGIVTPNCGSTTSSKCASNSRRNQTSPCTNSKKR</sequence>
<protein>
    <submittedName>
        <fullName evidence="4">Uncharacterized protein LOC113470667</fullName>
    </submittedName>
</protein>
<organism evidence="3 4">
    <name type="scientific">Diaphorina citri</name>
    <name type="common">Asian citrus psyllid</name>
    <dbReference type="NCBI Taxonomy" id="121845"/>
    <lineage>
        <taxon>Eukaryota</taxon>
        <taxon>Metazoa</taxon>
        <taxon>Ecdysozoa</taxon>
        <taxon>Arthropoda</taxon>
        <taxon>Hexapoda</taxon>
        <taxon>Insecta</taxon>
        <taxon>Pterygota</taxon>
        <taxon>Neoptera</taxon>
        <taxon>Paraneoptera</taxon>
        <taxon>Hemiptera</taxon>
        <taxon>Sternorrhyncha</taxon>
        <taxon>Psylloidea</taxon>
        <taxon>Psyllidae</taxon>
        <taxon>Diaphorininae</taxon>
        <taxon>Diaphorina</taxon>
    </lineage>
</organism>
<dbReference type="PaxDb" id="121845-A0A3Q0JDR5"/>
<feature type="compositionally biased region" description="Polar residues" evidence="1">
    <location>
        <begin position="251"/>
        <end position="260"/>
    </location>
</feature>
<name>A0A3Q0JDR5_DIACI</name>
<feature type="domain" description="Dynein heavy chain tail" evidence="2">
    <location>
        <begin position="5"/>
        <end position="234"/>
    </location>
</feature>
<evidence type="ECO:0000256" key="1">
    <source>
        <dbReference type="SAM" id="MobiDB-lite"/>
    </source>
</evidence>
<dbReference type="AlphaFoldDB" id="A0A3Q0JDR5"/>
<feature type="region of interest" description="Disordered" evidence="1">
    <location>
        <begin position="238"/>
        <end position="260"/>
    </location>
</feature>
<dbReference type="InterPro" id="IPR013594">
    <property type="entry name" value="Dynein_heavy_tail"/>
</dbReference>
<feature type="region of interest" description="Disordered" evidence="1">
    <location>
        <begin position="353"/>
        <end position="401"/>
    </location>
</feature>
<feature type="compositionally biased region" description="Acidic residues" evidence="1">
    <location>
        <begin position="353"/>
        <end position="363"/>
    </location>
</feature>
<keyword evidence="3" id="KW-1185">Reference proteome</keyword>
<dbReference type="Pfam" id="PF08385">
    <property type="entry name" value="DHC_N1"/>
    <property type="match status" value="1"/>
</dbReference>